<dbReference type="Proteomes" id="UP000289437">
    <property type="component" value="Unassembled WGS sequence"/>
</dbReference>
<sequence length="162" mass="17805">MAALIRFTARTLDTPSPVPFGALIVDTATGKPLIRAVNAVRAENDPSSHAEVRTVRKACRKIKSPSLKGYTMYTTCEPCPMCMANALWAGLDRVVYAATIEDASQHCRQIYIPSREVVRRSDMSCEIDGPILRDEAYALFTHPNMLAAFATWNPKDGNSKSA</sequence>
<evidence type="ECO:0000313" key="2">
    <source>
        <dbReference type="EMBL" id="RXH57814.1"/>
    </source>
</evidence>
<dbReference type="InterPro" id="IPR016193">
    <property type="entry name" value="Cytidine_deaminase-like"/>
</dbReference>
<evidence type="ECO:0000313" key="3">
    <source>
        <dbReference type="Proteomes" id="UP000289437"/>
    </source>
</evidence>
<reference evidence="2 3" key="1">
    <citation type="submission" date="2018-11" db="EMBL/GenBank/DDBJ databases">
        <authorList>
            <person name="Mardanov A.V."/>
            <person name="Ravin N.V."/>
            <person name="Dedysh S.N."/>
        </authorList>
    </citation>
    <scope>NUCLEOTIDE SEQUENCE [LARGE SCALE GENOMIC DNA]</scope>
    <source>
        <strain evidence="2 3">AF10</strain>
    </source>
</reference>
<dbReference type="PANTHER" id="PTHR11079:SF161">
    <property type="entry name" value="CMP_DCMP-TYPE DEAMINASE DOMAIN-CONTAINING PROTEIN"/>
    <property type="match status" value="1"/>
</dbReference>
<dbReference type="PROSITE" id="PS51747">
    <property type="entry name" value="CYT_DCMP_DEAMINASES_2"/>
    <property type="match status" value="1"/>
</dbReference>
<comment type="caution">
    <text evidence="2">The sequence shown here is derived from an EMBL/GenBank/DDBJ whole genome shotgun (WGS) entry which is preliminary data.</text>
</comment>
<gene>
    <name evidence="2" type="ORF">GRAN_1124</name>
</gene>
<dbReference type="EMBL" id="RDSM01000001">
    <property type="protein sequence ID" value="RXH57814.1"/>
    <property type="molecule type" value="Genomic_DNA"/>
</dbReference>
<reference evidence="3" key="2">
    <citation type="submission" date="2019-02" db="EMBL/GenBank/DDBJ databases">
        <title>Granulicella sibirica sp. nov., a psychrotolerant acidobacterium isolated from an organic soil layer in forested tundra, West Siberia.</title>
        <authorList>
            <person name="Oshkin I.Y."/>
            <person name="Kulichevskaya I.S."/>
            <person name="Rijpstra W.I.C."/>
            <person name="Sinninghe Damste J.S."/>
            <person name="Rakitin A.L."/>
            <person name="Ravin N.V."/>
            <person name="Dedysh S.N."/>
        </authorList>
    </citation>
    <scope>NUCLEOTIDE SEQUENCE [LARGE SCALE GENOMIC DNA]</scope>
    <source>
        <strain evidence="3">AF10</strain>
    </source>
</reference>
<dbReference type="GO" id="GO:0006152">
    <property type="term" value="P:purine nucleoside catabolic process"/>
    <property type="evidence" value="ECO:0007669"/>
    <property type="project" value="TreeGrafter"/>
</dbReference>
<dbReference type="InterPro" id="IPR002125">
    <property type="entry name" value="CMP_dCMP_dom"/>
</dbReference>
<dbReference type="Gene3D" id="3.40.140.10">
    <property type="entry name" value="Cytidine Deaminase, domain 2"/>
    <property type="match status" value="1"/>
</dbReference>
<dbReference type="CDD" id="cd01285">
    <property type="entry name" value="nucleoside_deaminase"/>
    <property type="match status" value="1"/>
</dbReference>
<protein>
    <submittedName>
        <fullName evidence="2">Putative deaminase</fullName>
    </submittedName>
</protein>
<dbReference type="AlphaFoldDB" id="A0A4V1L628"/>
<dbReference type="Pfam" id="PF00383">
    <property type="entry name" value="dCMP_cyt_deam_1"/>
    <property type="match status" value="1"/>
</dbReference>
<organism evidence="2 3">
    <name type="scientific">Granulicella sibirica</name>
    <dbReference type="NCBI Taxonomy" id="2479048"/>
    <lineage>
        <taxon>Bacteria</taxon>
        <taxon>Pseudomonadati</taxon>
        <taxon>Acidobacteriota</taxon>
        <taxon>Terriglobia</taxon>
        <taxon>Terriglobales</taxon>
        <taxon>Acidobacteriaceae</taxon>
        <taxon>Granulicella</taxon>
    </lineage>
</organism>
<proteinExistence type="predicted"/>
<dbReference type="SUPFAM" id="SSF53927">
    <property type="entry name" value="Cytidine deaminase-like"/>
    <property type="match status" value="1"/>
</dbReference>
<keyword evidence="3" id="KW-1185">Reference proteome</keyword>
<dbReference type="PANTHER" id="PTHR11079">
    <property type="entry name" value="CYTOSINE DEAMINASE FAMILY MEMBER"/>
    <property type="match status" value="1"/>
</dbReference>
<evidence type="ECO:0000259" key="1">
    <source>
        <dbReference type="PROSITE" id="PS51747"/>
    </source>
</evidence>
<name>A0A4V1L628_9BACT</name>
<dbReference type="GO" id="GO:0047974">
    <property type="term" value="F:guanosine deaminase activity"/>
    <property type="evidence" value="ECO:0007669"/>
    <property type="project" value="TreeGrafter"/>
</dbReference>
<feature type="domain" description="CMP/dCMP-type deaminase" evidence="1">
    <location>
        <begin position="1"/>
        <end position="118"/>
    </location>
</feature>
<accession>A0A4V1L628</accession>